<dbReference type="Pfam" id="PF00440">
    <property type="entry name" value="TetR_N"/>
    <property type="match status" value="1"/>
</dbReference>
<dbReference type="Pfam" id="PF13305">
    <property type="entry name" value="TetR_C_33"/>
    <property type="match status" value="1"/>
</dbReference>
<dbReference type="SUPFAM" id="SSF48498">
    <property type="entry name" value="Tetracyclin repressor-like, C-terminal domain"/>
    <property type="match status" value="1"/>
</dbReference>
<gene>
    <name evidence="6" type="ORF">BST96_17285</name>
</gene>
<dbReference type="RefSeq" id="WP_085759896.1">
    <property type="nucleotide sequence ID" value="NZ_CP019343.1"/>
</dbReference>
<dbReference type="STRING" id="716816.BST96_17285"/>
<keyword evidence="1" id="KW-0805">Transcription regulation</keyword>
<dbReference type="InterPro" id="IPR025996">
    <property type="entry name" value="MT1864/Rv1816-like_C"/>
</dbReference>
<dbReference type="PRINTS" id="PR00455">
    <property type="entry name" value="HTHTETR"/>
</dbReference>
<dbReference type="KEGG" id="osg:BST96_17285"/>
<dbReference type="OrthoDB" id="5293556at2"/>
<dbReference type="PANTHER" id="PTHR30055:SF220">
    <property type="entry name" value="TETR-FAMILY REGULATORY PROTEIN"/>
    <property type="match status" value="1"/>
</dbReference>
<evidence type="ECO:0000259" key="5">
    <source>
        <dbReference type="PROSITE" id="PS50977"/>
    </source>
</evidence>
<proteinExistence type="predicted"/>
<organism evidence="6 7">
    <name type="scientific">Oceanicoccus sagamiensis</name>
    <dbReference type="NCBI Taxonomy" id="716816"/>
    <lineage>
        <taxon>Bacteria</taxon>
        <taxon>Pseudomonadati</taxon>
        <taxon>Pseudomonadota</taxon>
        <taxon>Gammaproteobacteria</taxon>
        <taxon>Cellvibrionales</taxon>
        <taxon>Spongiibacteraceae</taxon>
        <taxon>Oceanicoccus</taxon>
    </lineage>
</organism>
<dbReference type="GO" id="GO:0003700">
    <property type="term" value="F:DNA-binding transcription factor activity"/>
    <property type="evidence" value="ECO:0007669"/>
    <property type="project" value="TreeGrafter"/>
</dbReference>
<dbReference type="InterPro" id="IPR009057">
    <property type="entry name" value="Homeodomain-like_sf"/>
</dbReference>
<keyword evidence="3" id="KW-0804">Transcription</keyword>
<sequence>MATAKNNYHHGDLRSALLSAALEIINEAGPKGLTIREVARRAGVSHTAPYRHFEDKDQLIVAVVEQGFTLMQDTMQEKKDEADKDPISQFAASGTAYIDFALQYPAYYRVMYSGDLLSSTGQQSLQHTSSGTFTDLVSDMKTCQELNLIKPGDPAKQALAILSTVHGFVTLVNDNRVASLLGDDYDMEDIRNTIMAAIFEGIGA</sequence>
<accession>A0A1X9NDR6</accession>
<evidence type="ECO:0000256" key="2">
    <source>
        <dbReference type="ARBA" id="ARBA00023125"/>
    </source>
</evidence>
<keyword evidence="7" id="KW-1185">Reference proteome</keyword>
<evidence type="ECO:0000313" key="7">
    <source>
        <dbReference type="Proteomes" id="UP000193450"/>
    </source>
</evidence>
<evidence type="ECO:0000313" key="6">
    <source>
        <dbReference type="EMBL" id="ARN75706.1"/>
    </source>
</evidence>
<dbReference type="PROSITE" id="PS50977">
    <property type="entry name" value="HTH_TETR_2"/>
    <property type="match status" value="1"/>
</dbReference>
<dbReference type="AlphaFoldDB" id="A0A1X9NDR6"/>
<evidence type="ECO:0000256" key="1">
    <source>
        <dbReference type="ARBA" id="ARBA00023015"/>
    </source>
</evidence>
<dbReference type="Gene3D" id="1.10.357.10">
    <property type="entry name" value="Tetracycline Repressor, domain 2"/>
    <property type="match status" value="1"/>
</dbReference>
<reference evidence="6 7" key="1">
    <citation type="submission" date="2016-11" db="EMBL/GenBank/DDBJ databases">
        <title>Trade-off between light-utilization and light-protection in marine flavobacteria.</title>
        <authorList>
            <person name="Kumagai Y."/>
        </authorList>
    </citation>
    <scope>NUCLEOTIDE SEQUENCE [LARGE SCALE GENOMIC DNA]</scope>
    <source>
        <strain evidence="6 7">NBRC 107125</strain>
    </source>
</reference>
<dbReference type="InterPro" id="IPR036271">
    <property type="entry name" value="Tet_transcr_reg_TetR-rel_C_sf"/>
</dbReference>
<dbReference type="GO" id="GO:0000976">
    <property type="term" value="F:transcription cis-regulatory region binding"/>
    <property type="evidence" value="ECO:0007669"/>
    <property type="project" value="TreeGrafter"/>
</dbReference>
<dbReference type="InterPro" id="IPR050109">
    <property type="entry name" value="HTH-type_TetR-like_transc_reg"/>
</dbReference>
<evidence type="ECO:0000256" key="4">
    <source>
        <dbReference type="PROSITE-ProRule" id="PRU00335"/>
    </source>
</evidence>
<feature type="DNA-binding region" description="H-T-H motif" evidence="4">
    <location>
        <begin position="34"/>
        <end position="53"/>
    </location>
</feature>
<keyword evidence="2 4" id="KW-0238">DNA-binding</keyword>
<evidence type="ECO:0000256" key="3">
    <source>
        <dbReference type="ARBA" id="ARBA00023163"/>
    </source>
</evidence>
<dbReference type="EMBL" id="CP019343">
    <property type="protein sequence ID" value="ARN75706.1"/>
    <property type="molecule type" value="Genomic_DNA"/>
</dbReference>
<dbReference type="InterPro" id="IPR001647">
    <property type="entry name" value="HTH_TetR"/>
</dbReference>
<feature type="domain" description="HTH tetR-type" evidence="5">
    <location>
        <begin position="11"/>
        <end position="71"/>
    </location>
</feature>
<dbReference type="Proteomes" id="UP000193450">
    <property type="component" value="Chromosome"/>
</dbReference>
<protein>
    <recommendedName>
        <fullName evidence="5">HTH tetR-type domain-containing protein</fullName>
    </recommendedName>
</protein>
<dbReference type="PANTHER" id="PTHR30055">
    <property type="entry name" value="HTH-TYPE TRANSCRIPTIONAL REGULATOR RUTR"/>
    <property type="match status" value="1"/>
</dbReference>
<dbReference type="SUPFAM" id="SSF46689">
    <property type="entry name" value="Homeodomain-like"/>
    <property type="match status" value="1"/>
</dbReference>
<name>A0A1X9NDR6_9GAMM</name>